<dbReference type="Proteomes" id="UP000326169">
    <property type="component" value="Unassembled WGS sequence"/>
</dbReference>
<dbReference type="RefSeq" id="WP_006617036.1">
    <property type="nucleotide sequence ID" value="NZ_BIMW01000199.1"/>
</dbReference>
<dbReference type="EMBL" id="BIMW01000199">
    <property type="protein sequence ID" value="GCE96573.1"/>
    <property type="molecule type" value="Genomic_DNA"/>
</dbReference>
<proteinExistence type="predicted"/>
<name>A0A5M3TA72_LIMPL</name>
<keyword evidence="3" id="KW-1185">Reference proteome</keyword>
<comment type="caution">
    <text evidence="2">The sequence shown here is derived from an EMBL/GenBank/DDBJ whole genome shotgun (WGS) entry which is preliminary data.</text>
</comment>
<evidence type="ECO:0000256" key="1">
    <source>
        <dbReference type="SAM" id="MobiDB-lite"/>
    </source>
</evidence>
<dbReference type="GeneID" id="301685362"/>
<reference evidence="2 3" key="1">
    <citation type="journal article" date="2019" name="J Genomics">
        <title>The Draft Genome of a Hydrogen-producing Cyanobacterium, Arthrospira platensis NIES-46.</title>
        <authorList>
            <person name="Suzuki S."/>
            <person name="Yamaguchi H."/>
            <person name="Kawachi M."/>
        </authorList>
    </citation>
    <scope>NUCLEOTIDE SEQUENCE [LARGE SCALE GENOMIC DNA]</scope>
    <source>
        <strain evidence="2 3">NIES-46</strain>
    </source>
</reference>
<gene>
    <name evidence="2" type="ORF">NIES46_46450</name>
</gene>
<accession>A0A5M3TA72</accession>
<evidence type="ECO:0000313" key="2">
    <source>
        <dbReference type="EMBL" id="GCE96573.1"/>
    </source>
</evidence>
<feature type="region of interest" description="Disordered" evidence="1">
    <location>
        <begin position="105"/>
        <end position="135"/>
    </location>
</feature>
<organism evidence="2 3">
    <name type="scientific">Limnospira platensis NIES-46</name>
    <dbReference type="NCBI Taxonomy" id="1236695"/>
    <lineage>
        <taxon>Bacteria</taxon>
        <taxon>Bacillati</taxon>
        <taxon>Cyanobacteriota</taxon>
        <taxon>Cyanophyceae</taxon>
        <taxon>Oscillatoriophycideae</taxon>
        <taxon>Oscillatoriales</taxon>
        <taxon>Sirenicapillariaceae</taxon>
        <taxon>Limnospira</taxon>
    </lineage>
</organism>
<protein>
    <submittedName>
        <fullName evidence="2">Uncharacterized protein</fullName>
    </submittedName>
</protein>
<evidence type="ECO:0000313" key="3">
    <source>
        <dbReference type="Proteomes" id="UP000326169"/>
    </source>
</evidence>
<sequence length="223" mass="24331">MKKSSVWKKIALAFSFVISLALIISLSKPSNAIDSRYQNLIDLGIIDAVATPHELGLDQLGQQPVDLSANPSLMNSIRRVNREVMQMPENARLIFPIGTNSPIKMGDIPQDTGHQADSRSDEYEGEGYVDGSGNPQSFTAGDGVEMTTAELLGNGSIAMDFNSQHILVADASRTFLQVRRYPTINLIVRNKRTGTRAVMVNTNLNAVCRDLLNAVLNSNLRSS</sequence>